<evidence type="ECO:0000313" key="3">
    <source>
        <dbReference type="EMBL" id="THH14378.1"/>
    </source>
</evidence>
<keyword evidence="2" id="KW-0732">Signal</keyword>
<dbReference type="AlphaFoldDB" id="A0A4S4LRU4"/>
<reference evidence="3 4" key="1">
    <citation type="submission" date="2019-02" db="EMBL/GenBank/DDBJ databases">
        <title>Genome sequencing of the rare red list fungi Bondarzewia mesenterica.</title>
        <authorList>
            <person name="Buettner E."/>
            <person name="Kellner H."/>
        </authorList>
    </citation>
    <scope>NUCLEOTIDE SEQUENCE [LARGE SCALE GENOMIC DNA]</scope>
    <source>
        <strain evidence="3 4">DSM 108281</strain>
    </source>
</reference>
<name>A0A4S4LRU4_9AGAM</name>
<evidence type="ECO:0000313" key="4">
    <source>
        <dbReference type="Proteomes" id="UP000310158"/>
    </source>
</evidence>
<accession>A0A4S4LRU4</accession>
<feature type="signal peptide" evidence="2">
    <location>
        <begin position="1"/>
        <end position="23"/>
    </location>
</feature>
<feature type="region of interest" description="Disordered" evidence="1">
    <location>
        <begin position="28"/>
        <end position="69"/>
    </location>
</feature>
<evidence type="ECO:0000256" key="1">
    <source>
        <dbReference type="SAM" id="MobiDB-lite"/>
    </source>
</evidence>
<feature type="chain" id="PRO_5020707855" evidence="2">
    <location>
        <begin position="24"/>
        <end position="102"/>
    </location>
</feature>
<dbReference type="EMBL" id="SGPL01000281">
    <property type="protein sequence ID" value="THH14378.1"/>
    <property type="molecule type" value="Genomic_DNA"/>
</dbReference>
<keyword evidence="4" id="KW-1185">Reference proteome</keyword>
<feature type="compositionally biased region" description="Gly residues" evidence="1">
    <location>
        <begin position="36"/>
        <end position="48"/>
    </location>
</feature>
<dbReference type="Proteomes" id="UP000310158">
    <property type="component" value="Unassembled WGS sequence"/>
</dbReference>
<comment type="caution">
    <text evidence="3">The sequence shown here is derived from an EMBL/GenBank/DDBJ whole genome shotgun (WGS) entry which is preliminary data.</text>
</comment>
<protein>
    <submittedName>
        <fullName evidence="3">Uncharacterized protein</fullName>
    </submittedName>
</protein>
<proteinExistence type="predicted"/>
<evidence type="ECO:0000256" key="2">
    <source>
        <dbReference type="SAM" id="SignalP"/>
    </source>
</evidence>
<gene>
    <name evidence="3" type="ORF">EW146_g5946</name>
</gene>
<sequence length="102" mass="10304">MQPQTSLLIVLLAMLAIVSPTFALPANGGPLQPGKSIGGEGRSKGGVGPSANKYPGKGGPVSGSNSAVSTIFVRPQQRAHLYAMQKECGGGVAGNKPFCDPK</sequence>
<organism evidence="3 4">
    <name type="scientific">Bondarzewia mesenterica</name>
    <dbReference type="NCBI Taxonomy" id="1095465"/>
    <lineage>
        <taxon>Eukaryota</taxon>
        <taxon>Fungi</taxon>
        <taxon>Dikarya</taxon>
        <taxon>Basidiomycota</taxon>
        <taxon>Agaricomycotina</taxon>
        <taxon>Agaricomycetes</taxon>
        <taxon>Russulales</taxon>
        <taxon>Bondarzewiaceae</taxon>
        <taxon>Bondarzewia</taxon>
    </lineage>
</organism>